<accession>W1PI48</accession>
<name>W1PI48_AMBTC</name>
<dbReference type="PANTHER" id="PTHR23070">
    <property type="entry name" value="BCS1 AAA-TYPE ATPASE"/>
    <property type="match status" value="1"/>
</dbReference>
<dbReference type="EMBL" id="KI393807">
    <property type="protein sequence ID" value="ERN07404.1"/>
    <property type="molecule type" value="Genomic_DNA"/>
</dbReference>
<dbReference type="Proteomes" id="UP000017836">
    <property type="component" value="Unassembled WGS sequence"/>
</dbReference>
<protein>
    <recommendedName>
        <fullName evidence="1">AAA+ ATPase At3g28540-like C-terminal domain-containing protein</fullName>
    </recommendedName>
</protein>
<dbReference type="Gene3D" id="6.10.280.40">
    <property type="match status" value="1"/>
</dbReference>
<organism evidence="2 3">
    <name type="scientific">Amborella trichopoda</name>
    <dbReference type="NCBI Taxonomy" id="13333"/>
    <lineage>
        <taxon>Eukaryota</taxon>
        <taxon>Viridiplantae</taxon>
        <taxon>Streptophyta</taxon>
        <taxon>Embryophyta</taxon>
        <taxon>Tracheophyta</taxon>
        <taxon>Spermatophyta</taxon>
        <taxon>Magnoliopsida</taxon>
        <taxon>Amborellales</taxon>
        <taxon>Amborellaceae</taxon>
        <taxon>Amborella</taxon>
    </lineage>
</organism>
<gene>
    <name evidence="2" type="ORF">AMTR_s00019p00244710</name>
</gene>
<dbReference type="InterPro" id="IPR058017">
    <property type="entry name" value="At3g28540-like_C"/>
</dbReference>
<sequence>MDLHIHLSYCGFEAFKVLGKNYVGLEDHPLKEKVGEALREVEVTPAEVAEWFMGYKEDPDLAKETLLNELLKRQAGETEVPQVGVEENAAMEVGEDAVLGSCD</sequence>
<reference evidence="3" key="1">
    <citation type="journal article" date="2013" name="Science">
        <title>The Amborella genome and the evolution of flowering plants.</title>
        <authorList>
            <consortium name="Amborella Genome Project"/>
        </authorList>
    </citation>
    <scope>NUCLEOTIDE SEQUENCE [LARGE SCALE GENOMIC DNA]</scope>
</reference>
<dbReference type="AlphaFoldDB" id="W1PI48"/>
<evidence type="ECO:0000313" key="2">
    <source>
        <dbReference type="EMBL" id="ERN07404.1"/>
    </source>
</evidence>
<keyword evidence="3" id="KW-1185">Reference proteome</keyword>
<evidence type="ECO:0000259" key="1">
    <source>
        <dbReference type="Pfam" id="PF25568"/>
    </source>
</evidence>
<dbReference type="Pfam" id="PF25568">
    <property type="entry name" value="AAA_lid_At3g28540"/>
    <property type="match status" value="1"/>
</dbReference>
<dbReference type="HOGENOM" id="CLU_010189_5_4_1"/>
<dbReference type="InterPro" id="IPR050747">
    <property type="entry name" value="Mitochondrial_chaperone_BCS1"/>
</dbReference>
<dbReference type="Gramene" id="ERN07404">
    <property type="protein sequence ID" value="ERN07404"/>
    <property type="gene ID" value="AMTR_s00019p00244710"/>
</dbReference>
<dbReference type="STRING" id="13333.W1PI48"/>
<proteinExistence type="predicted"/>
<feature type="domain" description="AAA+ ATPase At3g28540-like C-terminal" evidence="1">
    <location>
        <begin position="10"/>
        <end position="75"/>
    </location>
</feature>
<evidence type="ECO:0000313" key="3">
    <source>
        <dbReference type="Proteomes" id="UP000017836"/>
    </source>
</evidence>
<dbReference type="eggNOG" id="KOG0743">
    <property type="taxonomic scope" value="Eukaryota"/>
</dbReference>